<dbReference type="Proteomes" id="UP001054857">
    <property type="component" value="Unassembled WGS sequence"/>
</dbReference>
<feature type="transmembrane region" description="Helical" evidence="1">
    <location>
        <begin position="72"/>
        <end position="100"/>
    </location>
</feature>
<proteinExistence type="predicted"/>
<evidence type="ECO:0000256" key="1">
    <source>
        <dbReference type="SAM" id="Phobius"/>
    </source>
</evidence>
<reference evidence="2 3" key="1">
    <citation type="journal article" date="2021" name="Sci. Rep.">
        <title>Genome sequencing of the multicellular alga Astrephomene provides insights into convergent evolution of germ-soma differentiation.</title>
        <authorList>
            <person name="Yamashita S."/>
            <person name="Yamamoto K."/>
            <person name="Matsuzaki R."/>
            <person name="Suzuki S."/>
            <person name="Yamaguchi H."/>
            <person name="Hirooka S."/>
            <person name="Minakuchi Y."/>
            <person name="Miyagishima S."/>
            <person name="Kawachi M."/>
            <person name="Toyoda A."/>
            <person name="Nozaki H."/>
        </authorList>
    </citation>
    <scope>NUCLEOTIDE SEQUENCE [LARGE SCALE GENOMIC DNA]</scope>
    <source>
        <strain evidence="2 3">NIES-4017</strain>
    </source>
</reference>
<dbReference type="EMBL" id="BMAR01000002">
    <property type="protein sequence ID" value="GFR41793.1"/>
    <property type="molecule type" value="Genomic_DNA"/>
</dbReference>
<evidence type="ECO:0000313" key="2">
    <source>
        <dbReference type="EMBL" id="GFR41793.1"/>
    </source>
</evidence>
<sequence length="151" mass="15614">MLEALKEFQLQRFADLSALSMIAQQAWEDKAMPPLDSVPQSVLYTAIGAILVAQLTLILMSKTGRRIIFTTVDTVLAVVLVAILLTTILSLPIGAVYIGVRGSMLMAKSLADNFPALAVVLRPLLAALGQRAGGAAAAAAAAGADAVAAAR</sequence>
<name>A0AAD3HID3_9CHLO</name>
<evidence type="ECO:0000313" key="3">
    <source>
        <dbReference type="Proteomes" id="UP001054857"/>
    </source>
</evidence>
<comment type="caution">
    <text evidence="2">The sequence shown here is derived from an EMBL/GenBank/DDBJ whole genome shotgun (WGS) entry which is preliminary data.</text>
</comment>
<feature type="transmembrane region" description="Helical" evidence="1">
    <location>
        <begin position="42"/>
        <end position="60"/>
    </location>
</feature>
<keyword evidence="1" id="KW-0812">Transmembrane</keyword>
<keyword evidence="1" id="KW-0472">Membrane</keyword>
<keyword evidence="1" id="KW-1133">Transmembrane helix</keyword>
<organism evidence="2 3">
    <name type="scientific">Astrephomene gubernaculifera</name>
    <dbReference type="NCBI Taxonomy" id="47775"/>
    <lineage>
        <taxon>Eukaryota</taxon>
        <taxon>Viridiplantae</taxon>
        <taxon>Chlorophyta</taxon>
        <taxon>core chlorophytes</taxon>
        <taxon>Chlorophyceae</taxon>
        <taxon>CS clade</taxon>
        <taxon>Chlamydomonadales</taxon>
        <taxon>Astrephomenaceae</taxon>
        <taxon>Astrephomene</taxon>
    </lineage>
</organism>
<gene>
    <name evidence="2" type="ORF">Agub_g2558</name>
</gene>
<accession>A0AAD3HID3</accession>
<protein>
    <submittedName>
        <fullName evidence="2">Uncharacterized protein</fullName>
    </submittedName>
</protein>
<keyword evidence="3" id="KW-1185">Reference proteome</keyword>
<dbReference type="AlphaFoldDB" id="A0AAD3HID3"/>